<dbReference type="Proteomes" id="UP000572984">
    <property type="component" value="Unassembled WGS sequence"/>
</dbReference>
<evidence type="ECO:0000256" key="2">
    <source>
        <dbReference type="ARBA" id="ARBA00023125"/>
    </source>
</evidence>
<evidence type="ECO:0000313" key="6">
    <source>
        <dbReference type="Proteomes" id="UP000572984"/>
    </source>
</evidence>
<dbReference type="CDD" id="cd00093">
    <property type="entry name" value="HTH_XRE"/>
    <property type="match status" value="1"/>
</dbReference>
<reference evidence="5 6" key="1">
    <citation type="submission" date="2020-07" db="EMBL/GenBank/DDBJ databases">
        <title>Draft genome and description of Microvirga mediterraneensis Marseille-Q2068 sp. nov.</title>
        <authorList>
            <person name="Boxberger M."/>
        </authorList>
    </citation>
    <scope>NUCLEOTIDE SEQUENCE [LARGE SCALE GENOMIC DNA]</scope>
    <source>
        <strain evidence="5 6">Marseille-Q2068</strain>
    </source>
</reference>
<comment type="caution">
    <text evidence="5">The sequence shown here is derived from an EMBL/GenBank/DDBJ whole genome shotgun (WGS) entry which is preliminary data.</text>
</comment>
<dbReference type="InterPro" id="IPR010982">
    <property type="entry name" value="Lambda_DNA-bd_dom_sf"/>
</dbReference>
<dbReference type="InterPro" id="IPR001387">
    <property type="entry name" value="Cro/C1-type_HTH"/>
</dbReference>
<keyword evidence="2" id="KW-0238">DNA-binding</keyword>
<dbReference type="PROSITE" id="PS50943">
    <property type="entry name" value="HTH_CROC1"/>
    <property type="match status" value="1"/>
</dbReference>
<dbReference type="PANTHER" id="PTHR36511:SF4">
    <property type="entry name" value="ANTITOXIN MQSA"/>
    <property type="match status" value="1"/>
</dbReference>
<dbReference type="SMART" id="SM00530">
    <property type="entry name" value="HTH_XRE"/>
    <property type="match status" value="1"/>
</dbReference>
<evidence type="ECO:0000259" key="4">
    <source>
        <dbReference type="PROSITE" id="PS50943"/>
    </source>
</evidence>
<dbReference type="Pfam" id="PF01381">
    <property type="entry name" value="HTH_3"/>
    <property type="match status" value="1"/>
</dbReference>
<accession>A0A838BX12</accession>
<evidence type="ECO:0000313" key="5">
    <source>
        <dbReference type="EMBL" id="MBA1159405.1"/>
    </source>
</evidence>
<keyword evidence="6" id="KW-1185">Reference proteome</keyword>
<sequence>MRLSVIPVDPQEEVGPPPLTHCAADASSSPYGESLVDKDDDFDQLIASLGAVLALTDDGQGLGDGLNIPYAIDVATIRDKTGLSQAAFARRIGVPVGTIRNWEQGRRSPQGPARILLALLDRNPRIVEETLGG</sequence>
<evidence type="ECO:0000256" key="1">
    <source>
        <dbReference type="ARBA" id="ARBA00023015"/>
    </source>
</evidence>
<name>A0A838BX12_9HYPH</name>
<keyword evidence="3" id="KW-0804">Transcription</keyword>
<dbReference type="SUPFAM" id="SSF47413">
    <property type="entry name" value="lambda repressor-like DNA-binding domains"/>
    <property type="match status" value="1"/>
</dbReference>
<protein>
    <submittedName>
        <fullName evidence="5">Helix-turn-helix domain-containing protein</fullName>
    </submittedName>
</protein>
<evidence type="ECO:0000256" key="3">
    <source>
        <dbReference type="ARBA" id="ARBA00023163"/>
    </source>
</evidence>
<dbReference type="AlphaFoldDB" id="A0A838BX12"/>
<dbReference type="InterPro" id="IPR052359">
    <property type="entry name" value="HTH-type_reg/antitoxin"/>
</dbReference>
<feature type="domain" description="HTH cro/C1-type" evidence="4">
    <location>
        <begin position="74"/>
        <end position="109"/>
    </location>
</feature>
<dbReference type="EMBL" id="JACDXJ010000006">
    <property type="protein sequence ID" value="MBA1159405.1"/>
    <property type="molecule type" value="Genomic_DNA"/>
</dbReference>
<proteinExistence type="predicted"/>
<dbReference type="GO" id="GO:0003677">
    <property type="term" value="F:DNA binding"/>
    <property type="evidence" value="ECO:0007669"/>
    <property type="project" value="UniProtKB-KW"/>
</dbReference>
<organism evidence="5 6">
    <name type="scientific">Microvirga mediterraneensis</name>
    <dbReference type="NCBI Taxonomy" id="2754695"/>
    <lineage>
        <taxon>Bacteria</taxon>
        <taxon>Pseudomonadati</taxon>
        <taxon>Pseudomonadota</taxon>
        <taxon>Alphaproteobacteria</taxon>
        <taxon>Hyphomicrobiales</taxon>
        <taxon>Methylobacteriaceae</taxon>
        <taxon>Microvirga</taxon>
    </lineage>
</organism>
<dbReference type="PANTHER" id="PTHR36511">
    <property type="entry name" value="MERR FAMILY BACTERIAL REGULATORY PROTEIN"/>
    <property type="match status" value="1"/>
</dbReference>
<keyword evidence="1" id="KW-0805">Transcription regulation</keyword>
<gene>
    <name evidence="5" type="ORF">H0S73_25335</name>
</gene>
<dbReference type="Gene3D" id="1.10.260.40">
    <property type="entry name" value="lambda repressor-like DNA-binding domains"/>
    <property type="match status" value="1"/>
</dbReference>